<organism evidence="2 3">
    <name type="scientific">Caballeronia calidae</name>
    <dbReference type="NCBI Taxonomy" id="1777139"/>
    <lineage>
        <taxon>Bacteria</taxon>
        <taxon>Pseudomonadati</taxon>
        <taxon>Pseudomonadota</taxon>
        <taxon>Betaproteobacteria</taxon>
        <taxon>Burkholderiales</taxon>
        <taxon>Burkholderiaceae</taxon>
        <taxon>Caballeronia</taxon>
    </lineage>
</organism>
<protein>
    <submittedName>
        <fullName evidence="2">Uncharacterized protein</fullName>
    </submittedName>
</protein>
<comment type="caution">
    <text evidence="2">The sequence shown here is derived from an EMBL/GenBank/DDBJ whole genome shotgun (WGS) entry which is preliminary data.</text>
</comment>
<keyword evidence="1" id="KW-1133">Transmembrane helix</keyword>
<keyword evidence="1" id="KW-0812">Transmembrane</keyword>
<keyword evidence="3" id="KW-1185">Reference proteome</keyword>
<feature type="transmembrane region" description="Helical" evidence="1">
    <location>
        <begin position="20"/>
        <end position="42"/>
    </location>
</feature>
<dbReference type="Proteomes" id="UP000071859">
    <property type="component" value="Unassembled WGS sequence"/>
</dbReference>
<accession>A0A158E0J6</accession>
<evidence type="ECO:0000313" key="2">
    <source>
        <dbReference type="EMBL" id="SAL00334.1"/>
    </source>
</evidence>
<dbReference type="EMBL" id="FCOX02000041">
    <property type="protein sequence ID" value="SAL00334.1"/>
    <property type="molecule type" value="Genomic_DNA"/>
</dbReference>
<proteinExistence type="predicted"/>
<name>A0A158E0J6_9BURK</name>
<sequence>MHVVALFSKRPRRGSLRTYVGVVAKPIAIISIGYCILSNISFRSSFDGSLSMSLAAETGLVTETYAQQHATDVVLFKRVGPELFEYRVKRPIVGYAGIPWLVAHRTNIDLTERCEGHHPHGCRLQAE</sequence>
<evidence type="ECO:0000313" key="3">
    <source>
        <dbReference type="Proteomes" id="UP000071859"/>
    </source>
</evidence>
<reference evidence="2" key="1">
    <citation type="submission" date="2016-01" db="EMBL/GenBank/DDBJ databases">
        <authorList>
            <person name="Peeters C."/>
        </authorList>
    </citation>
    <scope>NUCLEOTIDE SEQUENCE</scope>
    <source>
        <strain evidence="2">LMG 29321</strain>
    </source>
</reference>
<dbReference type="AlphaFoldDB" id="A0A158E0J6"/>
<keyword evidence="1" id="KW-0472">Membrane</keyword>
<evidence type="ECO:0000256" key="1">
    <source>
        <dbReference type="SAM" id="Phobius"/>
    </source>
</evidence>
<gene>
    <name evidence="2" type="ORF">AWB78_05933</name>
</gene>